<dbReference type="EMBL" id="ACIM02000001">
    <property type="protein sequence ID" value="EEW97990.1"/>
    <property type="molecule type" value="Genomic_DNA"/>
</dbReference>
<accession>C9LR04</accession>
<dbReference type="AlphaFoldDB" id="C9LR04"/>
<comment type="caution">
    <text evidence="1">The sequence shown here is derived from an EMBL/GenBank/DDBJ whole genome shotgun (WGS) entry which is preliminary data.</text>
</comment>
<reference evidence="1" key="1">
    <citation type="submission" date="2009-09" db="EMBL/GenBank/DDBJ databases">
        <authorList>
            <person name="Weinstock G."/>
            <person name="Sodergren E."/>
            <person name="Clifton S."/>
            <person name="Fulton L."/>
            <person name="Fulton B."/>
            <person name="Courtney L."/>
            <person name="Fronick C."/>
            <person name="Harrison M."/>
            <person name="Strong C."/>
            <person name="Farmer C."/>
            <person name="Delahaunty K."/>
            <person name="Markovic C."/>
            <person name="Hall O."/>
            <person name="Minx P."/>
            <person name="Tomlinson C."/>
            <person name="Mitreva M."/>
            <person name="Nelson J."/>
            <person name="Hou S."/>
            <person name="Wollam A."/>
            <person name="Pepin K.H."/>
            <person name="Johnson M."/>
            <person name="Bhonagiri V."/>
            <person name="Nash W.E."/>
            <person name="Warren W."/>
            <person name="Chinwalla A."/>
            <person name="Mardis E.R."/>
            <person name="Wilson R.K."/>
        </authorList>
    </citation>
    <scope>NUCLEOTIDE SEQUENCE [LARGE SCALE GENOMIC DNA]</scope>
    <source>
        <strain evidence="1">DSM 15470</strain>
    </source>
</reference>
<name>C9LR04_9FIRM</name>
<proteinExistence type="predicted"/>
<evidence type="ECO:0000313" key="2">
    <source>
        <dbReference type="Proteomes" id="UP000004736"/>
    </source>
</evidence>
<sequence>MQRMLICEWFVYYGEIKNKLALAVENIINNEYIKRRADRLFLVDLFKRRSL</sequence>
<dbReference type="Proteomes" id="UP000004736">
    <property type="component" value="Unassembled WGS sequence"/>
</dbReference>
<gene>
    <name evidence="1" type="ORF">GCWU000321_01986</name>
</gene>
<dbReference type="HOGENOM" id="CLU_3098219_0_0_9"/>
<keyword evidence="2" id="KW-1185">Reference proteome</keyword>
<evidence type="ECO:0000313" key="1">
    <source>
        <dbReference type="EMBL" id="EEW97990.1"/>
    </source>
</evidence>
<dbReference type="STRING" id="592028.GCWU000321_01986"/>
<protein>
    <submittedName>
        <fullName evidence="1">Uncharacterized protein</fullName>
    </submittedName>
</protein>
<organism evidence="1 2">
    <name type="scientific">Dialister invisus DSM 15470</name>
    <dbReference type="NCBI Taxonomy" id="592028"/>
    <lineage>
        <taxon>Bacteria</taxon>
        <taxon>Bacillati</taxon>
        <taxon>Bacillota</taxon>
        <taxon>Negativicutes</taxon>
        <taxon>Veillonellales</taxon>
        <taxon>Veillonellaceae</taxon>
        <taxon>Dialister</taxon>
    </lineage>
</organism>